<sequence length="69" mass="7224">MERGVRELDLSNCGPGFVADRVGVVPGLRSSAAFFTFLRANLVLTASAVSSTANTPYLEPCSPQPSPTP</sequence>
<name>A0A2S4L1H6_9HYPO</name>
<evidence type="ECO:0000313" key="2">
    <source>
        <dbReference type="Proteomes" id="UP000237481"/>
    </source>
</evidence>
<evidence type="ECO:0000313" key="1">
    <source>
        <dbReference type="EMBL" id="POR36310.1"/>
    </source>
</evidence>
<dbReference type="Proteomes" id="UP000237481">
    <property type="component" value="Unassembled WGS sequence"/>
</dbReference>
<dbReference type="AlphaFoldDB" id="A0A2S4L1H6"/>
<gene>
    <name evidence="1" type="ORF">TPAR_03492</name>
</gene>
<keyword evidence="2" id="KW-1185">Reference proteome</keyword>
<protein>
    <submittedName>
        <fullName evidence="1">Uncharacterized protein</fullName>
    </submittedName>
</protein>
<organism evidence="1 2">
    <name type="scientific">Tolypocladium paradoxum</name>
    <dbReference type="NCBI Taxonomy" id="94208"/>
    <lineage>
        <taxon>Eukaryota</taxon>
        <taxon>Fungi</taxon>
        <taxon>Dikarya</taxon>
        <taxon>Ascomycota</taxon>
        <taxon>Pezizomycotina</taxon>
        <taxon>Sordariomycetes</taxon>
        <taxon>Hypocreomycetidae</taxon>
        <taxon>Hypocreales</taxon>
        <taxon>Ophiocordycipitaceae</taxon>
        <taxon>Tolypocladium</taxon>
    </lineage>
</organism>
<feature type="non-terminal residue" evidence="1">
    <location>
        <position position="69"/>
    </location>
</feature>
<dbReference type="EMBL" id="PKSG01000341">
    <property type="protein sequence ID" value="POR36310.1"/>
    <property type="molecule type" value="Genomic_DNA"/>
</dbReference>
<comment type="caution">
    <text evidence="1">The sequence shown here is derived from an EMBL/GenBank/DDBJ whole genome shotgun (WGS) entry which is preliminary data.</text>
</comment>
<reference evidence="1 2" key="1">
    <citation type="submission" date="2018-01" db="EMBL/GenBank/DDBJ databases">
        <title>Harnessing the power of phylogenomics to disentangle the directionality and signatures of interkingdom host jumping in the parasitic fungal genus Tolypocladium.</title>
        <authorList>
            <person name="Quandt C.A."/>
            <person name="Patterson W."/>
            <person name="Spatafora J.W."/>
        </authorList>
    </citation>
    <scope>NUCLEOTIDE SEQUENCE [LARGE SCALE GENOMIC DNA]</scope>
    <source>
        <strain evidence="1 2">NRBC 100945</strain>
    </source>
</reference>
<proteinExistence type="predicted"/>
<accession>A0A2S4L1H6</accession>
<dbReference type="OrthoDB" id="5343688at2759"/>